<dbReference type="PROSITE" id="PS50928">
    <property type="entry name" value="ABC_TM1"/>
    <property type="match status" value="1"/>
</dbReference>
<dbReference type="NCBIfam" id="TIGR02138">
    <property type="entry name" value="phosphate_pstC"/>
    <property type="match status" value="1"/>
</dbReference>
<comment type="similarity">
    <text evidence="2 10">Belongs to the binding-protein-dependent transport system permease family. CysTW subfamily.</text>
</comment>
<dbReference type="InterPro" id="IPR000515">
    <property type="entry name" value="MetI-like"/>
</dbReference>
<feature type="transmembrane region" description="Helical" evidence="9">
    <location>
        <begin position="315"/>
        <end position="335"/>
    </location>
</feature>
<dbReference type="AlphaFoldDB" id="M0MIB8"/>
<evidence type="ECO:0000256" key="5">
    <source>
        <dbReference type="ARBA" id="ARBA00022592"/>
    </source>
</evidence>
<evidence type="ECO:0000313" key="12">
    <source>
        <dbReference type="EMBL" id="EMA45083.1"/>
    </source>
</evidence>
<evidence type="ECO:0000313" key="13">
    <source>
        <dbReference type="Proteomes" id="UP000011669"/>
    </source>
</evidence>
<evidence type="ECO:0000256" key="1">
    <source>
        <dbReference type="ARBA" id="ARBA00004651"/>
    </source>
</evidence>
<dbReference type="PATRIC" id="fig|1227455.4.peg.1684"/>
<dbReference type="RefSeq" id="WP_006077495.1">
    <property type="nucleotide sequence ID" value="NZ_AOMD01000020.1"/>
</dbReference>
<dbReference type="Pfam" id="PF00528">
    <property type="entry name" value="BPD_transp_1"/>
    <property type="match status" value="1"/>
</dbReference>
<dbReference type="PANTHER" id="PTHR30425">
    <property type="entry name" value="PHOSPHATE TRANSPORT SYSTEM PERMEASE PROTEIN PST"/>
    <property type="match status" value="1"/>
</dbReference>
<reference evidence="12 13" key="1">
    <citation type="journal article" date="2014" name="PLoS Genet.">
        <title>Phylogenetically driven sequencing of extremely halophilic archaea reveals strategies for static and dynamic osmo-response.</title>
        <authorList>
            <person name="Becker E.A."/>
            <person name="Seitzer P.M."/>
            <person name="Tritt A."/>
            <person name="Larsen D."/>
            <person name="Krusor M."/>
            <person name="Yao A.I."/>
            <person name="Wu D."/>
            <person name="Madern D."/>
            <person name="Eisen J.A."/>
            <person name="Darling A.E."/>
            <person name="Facciotti M.T."/>
        </authorList>
    </citation>
    <scope>NUCLEOTIDE SEQUENCE [LARGE SCALE GENOMIC DNA]</scope>
    <source>
        <strain evidence="12 13">DSM 5350</strain>
    </source>
</reference>
<accession>M0MIB8</accession>
<dbReference type="PANTHER" id="PTHR30425:SF1">
    <property type="entry name" value="PHOSPHATE TRANSPORT SYSTEM PERMEASE PROTEIN PSTC"/>
    <property type="match status" value="1"/>
</dbReference>
<evidence type="ECO:0000256" key="10">
    <source>
        <dbReference type="RuleBase" id="RU363054"/>
    </source>
</evidence>
<dbReference type="InterPro" id="IPR051124">
    <property type="entry name" value="Phosphate_Transport_Permease"/>
</dbReference>
<gene>
    <name evidence="12" type="ORF">C449_08224</name>
</gene>
<keyword evidence="6 9" id="KW-0812">Transmembrane</keyword>
<feature type="domain" description="ABC transmembrane type-1" evidence="11">
    <location>
        <begin position="124"/>
        <end position="336"/>
    </location>
</feature>
<evidence type="ECO:0000256" key="6">
    <source>
        <dbReference type="ARBA" id="ARBA00022692"/>
    </source>
</evidence>
<dbReference type="Gene3D" id="1.10.3720.10">
    <property type="entry name" value="MetI-like"/>
    <property type="match status" value="1"/>
</dbReference>
<sequence>MSTETGLSGRMGGVTDAGHVGGLVLVTLLATAVTFFLAPGFVVYPLAAVVVSVAYGWLADEATTARTLALAATVVTVLVLGLIMIYLVVRSLPAFRTMGLGILTKTDGALWAPSEAVYSLVPMMWGTLVTTLIAAAVAAPLGVAGAVFISEMAPGWARNVLKPAVEALAGIPSIVYGFIGFTVLNQFMMDEFALPDFGSLFVVGGVIGAMALPTVVSVAEDAITSVPGPMKDGSLALGATGWQTTTDVTVPAAFSGISAAVLLGVGRAVGETMAATVILANVTELPDPLYDVFGNTITLTSLIASQYGIASGLQMSALFAAGVVLFVTVLGLSLGSQYIERRMQRKLGGSE</sequence>
<dbReference type="InParanoid" id="M0MIB8"/>
<feature type="transmembrane region" description="Helical" evidence="9">
    <location>
        <begin position="67"/>
        <end position="89"/>
    </location>
</feature>
<keyword evidence="3 9" id="KW-0813">Transport</keyword>
<evidence type="ECO:0000256" key="2">
    <source>
        <dbReference type="ARBA" id="ARBA00007069"/>
    </source>
</evidence>
<keyword evidence="5 10" id="KW-0592">Phosphate transport</keyword>
<feature type="transmembrane region" description="Helical" evidence="9">
    <location>
        <begin position="20"/>
        <end position="47"/>
    </location>
</feature>
<dbReference type="InterPro" id="IPR011864">
    <property type="entry name" value="Phosphate_PstC"/>
</dbReference>
<comment type="subcellular location">
    <subcellularLocation>
        <location evidence="1 9">Cell membrane</location>
        <topology evidence="1 9">Multi-pass membrane protein</topology>
    </subcellularLocation>
</comment>
<dbReference type="Proteomes" id="UP000011669">
    <property type="component" value="Unassembled WGS sequence"/>
</dbReference>
<feature type="transmembrane region" description="Helical" evidence="9">
    <location>
        <begin position="169"/>
        <end position="188"/>
    </location>
</feature>
<feature type="transmembrane region" description="Helical" evidence="9">
    <location>
        <begin position="200"/>
        <end position="219"/>
    </location>
</feature>
<evidence type="ECO:0000259" key="11">
    <source>
        <dbReference type="PROSITE" id="PS50928"/>
    </source>
</evidence>
<dbReference type="GO" id="GO:0005886">
    <property type="term" value="C:plasma membrane"/>
    <property type="evidence" value="ECO:0007669"/>
    <property type="project" value="UniProtKB-SubCell"/>
</dbReference>
<comment type="caution">
    <text evidence="12">The sequence shown here is derived from an EMBL/GenBank/DDBJ whole genome shotgun (WGS) entry which is preliminary data.</text>
</comment>
<dbReference type="EMBL" id="AOMD01000020">
    <property type="protein sequence ID" value="EMA45083.1"/>
    <property type="molecule type" value="Genomic_DNA"/>
</dbReference>
<dbReference type="InterPro" id="IPR035906">
    <property type="entry name" value="MetI-like_sf"/>
</dbReference>
<evidence type="ECO:0000256" key="7">
    <source>
        <dbReference type="ARBA" id="ARBA00022989"/>
    </source>
</evidence>
<name>M0MIB8_9EURY</name>
<dbReference type="CDD" id="cd06261">
    <property type="entry name" value="TM_PBP2"/>
    <property type="match status" value="1"/>
</dbReference>
<dbReference type="FunCoup" id="M0MIB8">
    <property type="interactions" value="7"/>
</dbReference>
<comment type="function">
    <text evidence="10">Part of the binding-protein-dependent transport system for phosphate; probably responsible for the translocation of the substrate across the membrane.</text>
</comment>
<evidence type="ECO:0000256" key="3">
    <source>
        <dbReference type="ARBA" id="ARBA00022448"/>
    </source>
</evidence>
<dbReference type="GO" id="GO:0006817">
    <property type="term" value="P:phosphate ion transport"/>
    <property type="evidence" value="ECO:0007669"/>
    <property type="project" value="UniProtKB-KW"/>
</dbReference>
<dbReference type="GO" id="GO:0005315">
    <property type="term" value="F:phosphate transmembrane transporter activity"/>
    <property type="evidence" value="ECO:0007669"/>
    <property type="project" value="InterPro"/>
</dbReference>
<dbReference type="OrthoDB" id="301029at2157"/>
<keyword evidence="8 9" id="KW-0472">Membrane</keyword>
<evidence type="ECO:0000256" key="4">
    <source>
        <dbReference type="ARBA" id="ARBA00022475"/>
    </source>
</evidence>
<protein>
    <recommendedName>
        <fullName evidence="10">Phosphate transport system permease protein</fullName>
    </recommendedName>
</protein>
<keyword evidence="7 9" id="KW-1133">Transmembrane helix</keyword>
<dbReference type="STRING" id="1227455.C449_08224"/>
<proteinExistence type="inferred from homology"/>
<evidence type="ECO:0000256" key="8">
    <source>
        <dbReference type="ARBA" id="ARBA00023136"/>
    </source>
</evidence>
<keyword evidence="13" id="KW-1185">Reference proteome</keyword>
<evidence type="ECO:0000256" key="9">
    <source>
        <dbReference type="RuleBase" id="RU363032"/>
    </source>
</evidence>
<feature type="transmembrane region" description="Helical" evidence="9">
    <location>
        <begin position="128"/>
        <end position="149"/>
    </location>
</feature>
<dbReference type="SUPFAM" id="SSF161098">
    <property type="entry name" value="MetI-like"/>
    <property type="match status" value="1"/>
</dbReference>
<organism evidence="12 13">
    <name type="scientific">Halococcus saccharolyticus DSM 5350</name>
    <dbReference type="NCBI Taxonomy" id="1227455"/>
    <lineage>
        <taxon>Archaea</taxon>
        <taxon>Methanobacteriati</taxon>
        <taxon>Methanobacteriota</taxon>
        <taxon>Stenosarchaea group</taxon>
        <taxon>Halobacteria</taxon>
        <taxon>Halobacteriales</taxon>
        <taxon>Halococcaceae</taxon>
        <taxon>Halococcus</taxon>
    </lineage>
</organism>
<keyword evidence="4 10" id="KW-1003">Cell membrane</keyword>